<protein>
    <submittedName>
        <fullName evidence="1">Uncharacterized protein</fullName>
    </submittedName>
</protein>
<reference evidence="2" key="1">
    <citation type="journal article" date="2019" name="Int. J. Syst. Evol. Microbiol.">
        <title>The Global Catalogue of Microorganisms (GCM) 10K type strain sequencing project: providing services to taxonomists for standard genome sequencing and annotation.</title>
        <authorList>
            <consortium name="The Broad Institute Genomics Platform"/>
            <consortium name="The Broad Institute Genome Sequencing Center for Infectious Disease"/>
            <person name="Wu L."/>
            <person name="Ma J."/>
        </authorList>
    </citation>
    <scope>NUCLEOTIDE SEQUENCE [LARGE SCALE GENOMIC DNA]</scope>
    <source>
        <strain evidence="2">CGMCC 1.19061</strain>
    </source>
</reference>
<organism evidence="1 2">
    <name type="scientific">Enterococcus eurekensis</name>
    <dbReference type="NCBI Taxonomy" id="1159753"/>
    <lineage>
        <taxon>Bacteria</taxon>
        <taxon>Bacillati</taxon>
        <taxon>Bacillota</taxon>
        <taxon>Bacilli</taxon>
        <taxon>Lactobacillales</taxon>
        <taxon>Enterococcaceae</taxon>
        <taxon>Enterococcus</taxon>
    </lineage>
</organism>
<accession>A0ABV9M3M9</accession>
<dbReference type="EMBL" id="JBHSGT010000043">
    <property type="protein sequence ID" value="MFC4710402.1"/>
    <property type="molecule type" value="Genomic_DNA"/>
</dbReference>
<comment type="caution">
    <text evidence="1">The sequence shown here is derived from an EMBL/GenBank/DDBJ whole genome shotgun (WGS) entry which is preliminary data.</text>
</comment>
<name>A0ABV9M3M9_9ENTE</name>
<sequence>MRVIVKPMGKSFFDFIHRKSYHRAFAPTTPFQKEVVALGCLDASDSEADGKIVF</sequence>
<dbReference type="RefSeq" id="WP_379965283.1">
    <property type="nucleotide sequence ID" value="NZ_JBHSGT010000043.1"/>
</dbReference>
<evidence type="ECO:0000313" key="2">
    <source>
        <dbReference type="Proteomes" id="UP001596026"/>
    </source>
</evidence>
<keyword evidence="2" id="KW-1185">Reference proteome</keyword>
<evidence type="ECO:0000313" key="1">
    <source>
        <dbReference type="EMBL" id="MFC4710402.1"/>
    </source>
</evidence>
<dbReference type="Proteomes" id="UP001596026">
    <property type="component" value="Unassembled WGS sequence"/>
</dbReference>
<proteinExistence type="predicted"/>
<gene>
    <name evidence="1" type="ORF">ACFO3L_07195</name>
</gene>